<evidence type="ECO:0000256" key="10">
    <source>
        <dbReference type="ARBA" id="ARBA00023242"/>
    </source>
</evidence>
<dbReference type="GO" id="GO:0000978">
    <property type="term" value="F:RNA polymerase II cis-regulatory region sequence-specific DNA binding"/>
    <property type="evidence" value="ECO:0000318"/>
    <property type="project" value="GO_Central"/>
</dbReference>
<dbReference type="AlphaFoldDB" id="A0A2A6CCE5"/>
<dbReference type="PROSITE" id="PS00658">
    <property type="entry name" value="FORK_HEAD_2"/>
    <property type="match status" value="1"/>
</dbReference>
<reference evidence="13" key="2">
    <citation type="submission" date="2022-06" db="UniProtKB">
        <authorList>
            <consortium name="EnsemblMetazoa"/>
        </authorList>
    </citation>
    <scope>IDENTIFICATION</scope>
    <source>
        <strain evidence="13">PS312</strain>
    </source>
</reference>
<evidence type="ECO:0000256" key="1">
    <source>
        <dbReference type="ARBA" id="ARBA00004123"/>
    </source>
</evidence>
<keyword evidence="14" id="KW-1185">Reference proteome</keyword>
<keyword evidence="6" id="KW-0341">Growth regulation</keyword>
<evidence type="ECO:0000256" key="11">
    <source>
        <dbReference type="ARBA" id="ARBA00039893"/>
    </source>
</evidence>
<evidence type="ECO:0000256" key="3">
    <source>
        <dbReference type="ARBA" id="ARBA00022473"/>
    </source>
</evidence>
<sequence length="649" mass="71384">MLYSMRESSHCRSHRDPSLLFSSLCQSMDPSQTPSSSYGSPRQDVRLMTLYEEGESDLLPMARDRCNTWPLRRPQMDLTNTTSPLIHEGIPEERDEFDSSDQLNVMGLSMGGDTPNGLNDSSAASVYSSSICSPTGGSTSLLFNGLDTSAGNKKGATRRNAWGNMSYADLITQAILQSPEKRLTLSQVYEWMVQNVPYFRDKGDSNSSAGWKPRNRCFTWPMALPPSVYMGGGHPSISPYMGYEGEPTVAQLLAATPSSSLQVPPMDGGGSIPAKKKRCRRKPPDQLAQKKPNPWGEESYSDLIAKALESSPDGRLKLNEIYQWFSDHVQYFRERSSQEEAAGWKNSIRHNLSLHSRFMRIQNEGAGKSSWWVINPDAKPGRNPRRTRATTMDTATKAVMDKKRRGARKKVMDLRGSSSALSVSSSGVGGSSSSILSHDVYSGQPNDDSLVSNYDLFRTRAASTSVVTGSSLNRSSPTLDQFDDFDFPPWVDSSGATNAVAIPSDILDRTDQMRIDALRGANGLPREIKQELKTVIKSEPGVAPPPSYQELSSVRGPQQLTQNPLLRGQLMKPPTGIPYLTNLNSYAWGPLGVPPNSCGVTASQVSVQSALPIDLENLTLPDQPLMDMDMESILRHELSQTNNQLNFDI</sequence>
<dbReference type="InterPro" id="IPR001766">
    <property type="entry name" value="Fork_head_dom"/>
</dbReference>
<evidence type="ECO:0000256" key="2">
    <source>
        <dbReference type="ARBA" id="ARBA00004496"/>
    </source>
</evidence>
<dbReference type="Gene3D" id="1.10.10.10">
    <property type="entry name" value="Winged helix-like DNA-binding domain superfamily/Winged helix DNA-binding domain"/>
    <property type="match status" value="2"/>
</dbReference>
<dbReference type="InterPro" id="IPR036390">
    <property type="entry name" value="WH_DNA-bd_sf"/>
</dbReference>
<feature type="DNA-binding region" description="Fork-head" evidence="12">
    <location>
        <begin position="295"/>
        <end position="388"/>
    </location>
</feature>
<keyword evidence="7" id="KW-0805">Transcription regulation</keyword>
<dbReference type="Proteomes" id="UP000005239">
    <property type="component" value="Unassembled WGS sequence"/>
</dbReference>
<dbReference type="PANTHER" id="PTHR45767">
    <property type="entry name" value="FORKHEAD BOX PROTEIN O"/>
    <property type="match status" value="1"/>
</dbReference>
<dbReference type="InterPro" id="IPR036388">
    <property type="entry name" value="WH-like_DNA-bd_sf"/>
</dbReference>
<protein>
    <recommendedName>
        <fullName evidence="11">Forkhead box protein O</fullName>
    </recommendedName>
</protein>
<dbReference type="SUPFAM" id="SSF46785">
    <property type="entry name" value="Winged helix' DNA-binding domain"/>
    <property type="match status" value="2"/>
</dbReference>
<dbReference type="PROSITE" id="PS50039">
    <property type="entry name" value="FORK_HEAD_3"/>
    <property type="match status" value="2"/>
</dbReference>
<proteinExistence type="predicted"/>
<evidence type="ECO:0000256" key="4">
    <source>
        <dbReference type="ARBA" id="ARBA00022490"/>
    </source>
</evidence>
<organism evidence="13 14">
    <name type="scientific">Pristionchus pacificus</name>
    <name type="common">Parasitic nematode worm</name>
    <dbReference type="NCBI Taxonomy" id="54126"/>
    <lineage>
        <taxon>Eukaryota</taxon>
        <taxon>Metazoa</taxon>
        <taxon>Ecdysozoa</taxon>
        <taxon>Nematoda</taxon>
        <taxon>Chromadorea</taxon>
        <taxon>Rhabditida</taxon>
        <taxon>Rhabditina</taxon>
        <taxon>Diplogasteromorpha</taxon>
        <taxon>Diplogasteroidea</taxon>
        <taxon>Neodiplogasteridae</taxon>
        <taxon>Pristionchus</taxon>
    </lineage>
</organism>
<evidence type="ECO:0000256" key="5">
    <source>
        <dbReference type="ARBA" id="ARBA00022553"/>
    </source>
</evidence>
<dbReference type="GO" id="GO:0005634">
    <property type="term" value="C:nucleus"/>
    <property type="evidence" value="ECO:0000318"/>
    <property type="project" value="GO_Central"/>
</dbReference>
<dbReference type="OrthoDB" id="5954824at2759"/>
<dbReference type="GO" id="GO:0000981">
    <property type="term" value="F:DNA-binding transcription factor activity, RNA polymerase II-specific"/>
    <property type="evidence" value="ECO:0000318"/>
    <property type="project" value="GO_Central"/>
</dbReference>
<evidence type="ECO:0000313" key="13">
    <source>
        <dbReference type="EnsemblMetazoa" id="PPA39986.1"/>
    </source>
</evidence>
<evidence type="ECO:0000256" key="7">
    <source>
        <dbReference type="ARBA" id="ARBA00023015"/>
    </source>
</evidence>
<dbReference type="PRINTS" id="PR00053">
    <property type="entry name" value="FORKHEAD"/>
</dbReference>
<dbReference type="EnsemblMetazoa" id="PPA39986.1">
    <property type="protein sequence ID" value="PPA39986.1"/>
    <property type="gene ID" value="WBGene00278355"/>
</dbReference>
<accession>A0A8R1YTG5</accession>
<dbReference type="Pfam" id="PF00250">
    <property type="entry name" value="Forkhead"/>
    <property type="match status" value="2"/>
</dbReference>
<evidence type="ECO:0000256" key="8">
    <source>
        <dbReference type="ARBA" id="ARBA00023125"/>
    </source>
</evidence>
<comment type="subcellular location">
    <subcellularLocation>
        <location evidence="2">Cytoplasm</location>
    </subcellularLocation>
    <subcellularLocation>
        <location evidence="1 12">Nucleus</location>
    </subcellularLocation>
</comment>
<feature type="DNA-binding region" description="Fork-head" evidence="12">
    <location>
        <begin position="162"/>
        <end position="216"/>
    </location>
</feature>
<accession>A0A2A6CCE5</accession>
<keyword evidence="10 12" id="KW-0539">Nucleus</keyword>
<dbReference type="SMART" id="SM00339">
    <property type="entry name" value="FH"/>
    <property type="match status" value="2"/>
</dbReference>
<name>A0A2A6CCE5_PRIPA</name>
<dbReference type="CDD" id="cd20032">
    <property type="entry name" value="FH_FOXO"/>
    <property type="match status" value="1"/>
</dbReference>
<evidence type="ECO:0000256" key="12">
    <source>
        <dbReference type="PROSITE-ProRule" id="PRU00089"/>
    </source>
</evidence>
<dbReference type="InterPro" id="IPR030456">
    <property type="entry name" value="TF_fork_head_CS_2"/>
</dbReference>
<evidence type="ECO:0000313" key="14">
    <source>
        <dbReference type="Proteomes" id="UP000005239"/>
    </source>
</evidence>
<gene>
    <name evidence="13" type="primary">WBGene00278355</name>
</gene>
<dbReference type="GO" id="GO:0006357">
    <property type="term" value="P:regulation of transcription by RNA polymerase II"/>
    <property type="evidence" value="ECO:0000318"/>
    <property type="project" value="GO_Central"/>
</dbReference>
<keyword evidence="9" id="KW-0804">Transcription</keyword>
<keyword evidence="5" id="KW-0597">Phosphoprotein</keyword>
<dbReference type="GO" id="GO:0005737">
    <property type="term" value="C:cytoplasm"/>
    <property type="evidence" value="ECO:0007669"/>
    <property type="project" value="UniProtKB-SubCell"/>
</dbReference>
<evidence type="ECO:0000256" key="9">
    <source>
        <dbReference type="ARBA" id="ARBA00023163"/>
    </source>
</evidence>
<evidence type="ECO:0000256" key="6">
    <source>
        <dbReference type="ARBA" id="ARBA00022604"/>
    </source>
</evidence>
<reference evidence="14" key="1">
    <citation type="journal article" date="2008" name="Nat. Genet.">
        <title>The Pristionchus pacificus genome provides a unique perspective on nematode lifestyle and parasitism.</title>
        <authorList>
            <person name="Dieterich C."/>
            <person name="Clifton S.W."/>
            <person name="Schuster L.N."/>
            <person name="Chinwalla A."/>
            <person name="Delehaunty K."/>
            <person name="Dinkelacker I."/>
            <person name="Fulton L."/>
            <person name="Fulton R."/>
            <person name="Godfrey J."/>
            <person name="Minx P."/>
            <person name="Mitreva M."/>
            <person name="Roeseler W."/>
            <person name="Tian H."/>
            <person name="Witte H."/>
            <person name="Yang S.P."/>
            <person name="Wilson R.K."/>
            <person name="Sommer R.J."/>
        </authorList>
    </citation>
    <scope>NUCLEOTIDE SEQUENCE [LARGE SCALE GENOMIC DNA]</scope>
    <source>
        <strain evidence="14">PS312</strain>
    </source>
</reference>
<keyword evidence="3" id="KW-0217">Developmental protein</keyword>
<keyword evidence="4" id="KW-0963">Cytoplasm</keyword>
<dbReference type="PANTHER" id="PTHR45767:SF2">
    <property type="entry name" value="FORKHEAD BOX PROTEIN O"/>
    <property type="match status" value="1"/>
</dbReference>
<keyword evidence="8 12" id="KW-0238">DNA-binding</keyword>